<dbReference type="EMBL" id="CABFNS010000737">
    <property type="protein sequence ID" value="VUC25594.1"/>
    <property type="molecule type" value="Genomic_DNA"/>
</dbReference>
<dbReference type="PANTHER" id="PTHR43735:SF3">
    <property type="entry name" value="FERROPTOSIS SUPPRESSOR PROTEIN 1"/>
    <property type="match status" value="1"/>
</dbReference>
<organism evidence="6 7">
    <name type="scientific">Bionectria ochroleuca</name>
    <name type="common">Gliocladium roseum</name>
    <dbReference type="NCBI Taxonomy" id="29856"/>
    <lineage>
        <taxon>Eukaryota</taxon>
        <taxon>Fungi</taxon>
        <taxon>Dikarya</taxon>
        <taxon>Ascomycota</taxon>
        <taxon>Pezizomycotina</taxon>
        <taxon>Sordariomycetes</taxon>
        <taxon>Hypocreomycetidae</taxon>
        <taxon>Hypocreales</taxon>
        <taxon>Bionectriaceae</taxon>
        <taxon>Clonostachys</taxon>
    </lineage>
</organism>
<evidence type="ECO:0000256" key="4">
    <source>
        <dbReference type="ARBA" id="ARBA00023002"/>
    </source>
</evidence>
<keyword evidence="2" id="KW-0285">Flavoprotein</keyword>
<protein>
    <recommendedName>
        <fullName evidence="5">FAD/NAD(P)-binding domain-containing protein</fullName>
    </recommendedName>
</protein>
<evidence type="ECO:0000313" key="7">
    <source>
        <dbReference type="Proteomes" id="UP000766486"/>
    </source>
</evidence>
<dbReference type="InterPro" id="IPR023753">
    <property type="entry name" value="FAD/NAD-binding_dom"/>
</dbReference>
<evidence type="ECO:0000259" key="5">
    <source>
        <dbReference type="Pfam" id="PF07992"/>
    </source>
</evidence>
<dbReference type="Proteomes" id="UP000766486">
    <property type="component" value="Unassembled WGS sequence"/>
</dbReference>
<keyword evidence="3" id="KW-0274">FAD</keyword>
<evidence type="ECO:0000256" key="2">
    <source>
        <dbReference type="ARBA" id="ARBA00022630"/>
    </source>
</evidence>
<dbReference type="SUPFAM" id="SSF51905">
    <property type="entry name" value="FAD/NAD(P)-binding domain"/>
    <property type="match status" value="1"/>
</dbReference>
<dbReference type="Gene3D" id="3.50.50.100">
    <property type="match status" value="1"/>
</dbReference>
<keyword evidence="7" id="KW-1185">Reference proteome</keyword>
<evidence type="ECO:0000313" key="6">
    <source>
        <dbReference type="EMBL" id="VUC25594.1"/>
    </source>
</evidence>
<evidence type="ECO:0000256" key="3">
    <source>
        <dbReference type="ARBA" id="ARBA00022827"/>
    </source>
</evidence>
<keyword evidence="4" id="KW-0560">Oxidoreductase</keyword>
<gene>
    <name evidence="6" type="ORF">CLO192961_LOCUS172214</name>
</gene>
<evidence type="ECO:0000256" key="1">
    <source>
        <dbReference type="ARBA" id="ARBA00006442"/>
    </source>
</evidence>
<feature type="non-terminal residue" evidence="6">
    <location>
        <position position="1"/>
    </location>
</feature>
<dbReference type="InterPro" id="IPR036188">
    <property type="entry name" value="FAD/NAD-bd_sf"/>
</dbReference>
<comment type="similarity">
    <text evidence="1">Belongs to the FAD-dependent oxidoreductase family.</text>
</comment>
<comment type="caution">
    <text evidence="6">The sequence shown here is derived from an EMBL/GenBank/DDBJ whole genome shotgun (WGS) entry which is preliminary data.</text>
</comment>
<name>A0ABY6U688_BIOOC</name>
<sequence>YKIRLFRPIEPGLSQYPRASWEFMAGKADSFDPDAHQIVVKTIPTPVELSPTIHAKEGMPWKEVGSTEDTKNKVYTVQKQVKSSQSILIAGGGPTGIEVAGEIAFEYGQKGQKEVYFATDKKLPLDDAWQEDIRQGIKNELEKLGVKHIPNTKVTAAKPGYSSKGRTTLELTKASGKTSQLTVGAYLPAIGVEPNSDFVPAKYRNETGWVLQDKILRLPGHGDMFVIGDGGSMEAPSAIKAESHLIYSAKAIEQYVTGQTQFYQYKADATSIYLCRQPTSSKVERRRPHKSG</sequence>
<accession>A0ABY6U688</accession>
<dbReference type="PANTHER" id="PTHR43735">
    <property type="entry name" value="APOPTOSIS-INDUCING FACTOR 1"/>
    <property type="match status" value="1"/>
</dbReference>
<reference evidence="6 7" key="1">
    <citation type="submission" date="2019-06" db="EMBL/GenBank/DDBJ databases">
        <authorList>
            <person name="Broberg M."/>
        </authorList>
    </citation>
    <scope>NUCLEOTIDE SEQUENCE [LARGE SCALE GENOMIC DNA]</scope>
</reference>
<dbReference type="Pfam" id="PF07992">
    <property type="entry name" value="Pyr_redox_2"/>
    <property type="match status" value="1"/>
</dbReference>
<proteinExistence type="inferred from homology"/>
<feature type="domain" description="FAD/NAD(P)-binding" evidence="5">
    <location>
        <begin position="77"/>
        <end position="239"/>
    </location>
</feature>